<gene>
    <name evidence="6" type="primary">kipI_2</name>
    <name evidence="5" type="synonym">kipI_1</name>
    <name evidence="5" type="ORF">LES8486_00507</name>
    <name evidence="6" type="ORF">LES9216_00654</name>
</gene>
<dbReference type="InterPro" id="IPR010016">
    <property type="entry name" value="PxpB"/>
</dbReference>
<dbReference type="EMBL" id="OKQU01000001">
    <property type="protein sequence ID" value="SPE06752.1"/>
    <property type="molecule type" value="Genomic_DNA"/>
</dbReference>
<feature type="domain" description="Carboxyltransferase" evidence="4">
    <location>
        <begin position="3"/>
        <end position="205"/>
    </location>
</feature>
<dbReference type="AlphaFoldDB" id="A0A2N9K842"/>
<reference evidence="5 8" key="2">
    <citation type="submission" date="2018-02" db="EMBL/GenBank/DDBJ databases">
        <authorList>
            <person name="Rodrigo-Torres L."/>
            <person name="Arahal R. D."/>
            <person name="Lucena T."/>
        </authorList>
    </citation>
    <scope>NUCLEOTIDE SEQUENCE [LARGE SCALE GENOMIC DNA]</scope>
    <source>
        <strain evidence="5 8">CECT 8486</strain>
    </source>
</reference>
<evidence type="ECO:0000313" key="8">
    <source>
        <dbReference type="Proteomes" id="UP000239237"/>
    </source>
</evidence>
<keyword evidence="1" id="KW-0547">Nucleotide-binding</keyword>
<dbReference type="Gene3D" id="3.30.1360.40">
    <property type="match status" value="1"/>
</dbReference>
<sequence>MNSKVIFSGDTSINVVFENVVSEKISNQVLSIAKLVERQHINGLVDIIPAYREVTFVFDPLVIDIASFKQFLEKQLNKMDGEIVDKNGRHYDIPVLYNDEVGLDLLEVAKYHGLSIEEVIHLHTAQAYRIYMLGFLPGFAYLGGLDVKLHTPRKKTPRLRIPAGSIAIGGEQTGYYPVDSPGGWQIIGQTPLVMFDSNRPEIKLHAGDRMKFYAIDKLEFQKLKGTHFDDFVSKEKTL</sequence>
<dbReference type="GO" id="GO:0005524">
    <property type="term" value="F:ATP binding"/>
    <property type="evidence" value="ECO:0007669"/>
    <property type="project" value="UniProtKB-KW"/>
</dbReference>
<dbReference type="SUPFAM" id="SSF160467">
    <property type="entry name" value="PH0987 N-terminal domain-like"/>
    <property type="match status" value="1"/>
</dbReference>
<reference evidence="6 7" key="1">
    <citation type="submission" date="2018-02" db="EMBL/GenBank/DDBJ databases">
        <authorList>
            <person name="Cohen D.B."/>
            <person name="Kent A.D."/>
        </authorList>
    </citation>
    <scope>NUCLEOTIDE SEQUENCE [LARGE SCALE GENOMIC DNA]</scope>
    <source>
        <strain evidence="6 7">CECT 9216</strain>
    </source>
</reference>
<evidence type="ECO:0000313" key="7">
    <source>
        <dbReference type="Proteomes" id="UP000237923"/>
    </source>
</evidence>
<evidence type="ECO:0000313" key="6">
    <source>
        <dbReference type="EMBL" id="SPE06752.1"/>
    </source>
</evidence>
<dbReference type="Proteomes" id="UP000239237">
    <property type="component" value="Unassembled WGS sequence"/>
</dbReference>
<dbReference type="InterPro" id="IPR029000">
    <property type="entry name" value="Cyclophilin-like_dom_sf"/>
</dbReference>
<dbReference type="KEGG" id="lsu:A6B45_04905"/>
<dbReference type="GeneID" id="99674122"/>
<evidence type="ECO:0000313" key="5">
    <source>
        <dbReference type="EMBL" id="SPD91527.1"/>
    </source>
</evidence>
<dbReference type="SUPFAM" id="SSF50891">
    <property type="entry name" value="Cyclophilin-like"/>
    <property type="match status" value="1"/>
</dbReference>
<keyword evidence="6" id="KW-0808">Transferase</keyword>
<evidence type="ECO:0000256" key="1">
    <source>
        <dbReference type="ARBA" id="ARBA00022741"/>
    </source>
</evidence>
<dbReference type="SMART" id="SM00796">
    <property type="entry name" value="AHS1"/>
    <property type="match status" value="1"/>
</dbReference>
<evidence type="ECO:0000256" key="2">
    <source>
        <dbReference type="ARBA" id="ARBA00022801"/>
    </source>
</evidence>
<dbReference type="PANTHER" id="PTHR34698">
    <property type="entry name" value="5-OXOPROLINASE SUBUNIT B"/>
    <property type="match status" value="1"/>
</dbReference>
<accession>A0A2N9K842</accession>
<name>A0A2N9K842_9LACO</name>
<dbReference type="PANTHER" id="PTHR34698:SF2">
    <property type="entry name" value="5-OXOPROLINASE SUBUNIT B"/>
    <property type="match status" value="1"/>
</dbReference>
<dbReference type="EMBL" id="OKQR01000001">
    <property type="protein sequence ID" value="SPD91527.1"/>
    <property type="molecule type" value="Genomic_DNA"/>
</dbReference>
<evidence type="ECO:0000259" key="4">
    <source>
        <dbReference type="SMART" id="SM00796"/>
    </source>
</evidence>
<dbReference type="Pfam" id="PF02682">
    <property type="entry name" value="CT_C_D"/>
    <property type="match status" value="1"/>
</dbReference>
<dbReference type="RefSeq" id="WP_072613622.1">
    <property type="nucleotide sequence ID" value="NZ_AP017935.1"/>
</dbReference>
<dbReference type="GO" id="GO:0016301">
    <property type="term" value="F:kinase activity"/>
    <property type="evidence" value="ECO:0007669"/>
    <property type="project" value="UniProtKB-KW"/>
</dbReference>
<evidence type="ECO:0000256" key="3">
    <source>
        <dbReference type="ARBA" id="ARBA00022840"/>
    </source>
</evidence>
<dbReference type="InterPro" id="IPR003833">
    <property type="entry name" value="CT_C_D"/>
</dbReference>
<keyword evidence="2" id="KW-0378">Hydrolase</keyword>
<dbReference type="Proteomes" id="UP000237923">
    <property type="component" value="Unassembled WGS sequence"/>
</dbReference>
<protein>
    <submittedName>
        <fullName evidence="6">Kinase A inhibitor</fullName>
    </submittedName>
</protein>
<dbReference type="NCBIfam" id="TIGR00370">
    <property type="entry name" value="5-oxoprolinase subunit PxpB"/>
    <property type="match status" value="1"/>
</dbReference>
<keyword evidence="6" id="KW-0418">Kinase</keyword>
<keyword evidence="8" id="KW-1185">Reference proteome</keyword>
<dbReference type="GO" id="GO:0016787">
    <property type="term" value="F:hydrolase activity"/>
    <property type="evidence" value="ECO:0007669"/>
    <property type="project" value="UniProtKB-KW"/>
</dbReference>
<organism evidence="6 7">
    <name type="scientific">Leuconostoc suionicum</name>
    <dbReference type="NCBI Taxonomy" id="1511761"/>
    <lineage>
        <taxon>Bacteria</taxon>
        <taxon>Bacillati</taxon>
        <taxon>Bacillota</taxon>
        <taxon>Bacilli</taxon>
        <taxon>Lactobacillales</taxon>
        <taxon>Lactobacillaceae</taxon>
        <taxon>Leuconostoc</taxon>
    </lineage>
</organism>
<dbReference type="Gene3D" id="2.40.100.10">
    <property type="entry name" value="Cyclophilin-like"/>
    <property type="match status" value="1"/>
</dbReference>
<keyword evidence="3" id="KW-0067">ATP-binding</keyword>
<proteinExistence type="predicted"/>